<accession>A0A2A5R115</accession>
<keyword evidence="2" id="KW-0238">DNA-binding</keyword>
<dbReference type="InterPro" id="IPR036388">
    <property type="entry name" value="WH-like_DNA-bd_sf"/>
</dbReference>
<dbReference type="PROSITE" id="PS51118">
    <property type="entry name" value="HTH_HXLR"/>
    <property type="match status" value="1"/>
</dbReference>
<dbReference type="InterPro" id="IPR036390">
    <property type="entry name" value="WH_DNA-bd_sf"/>
</dbReference>
<evidence type="ECO:0000256" key="2">
    <source>
        <dbReference type="ARBA" id="ARBA00023125"/>
    </source>
</evidence>
<evidence type="ECO:0000256" key="1">
    <source>
        <dbReference type="ARBA" id="ARBA00023015"/>
    </source>
</evidence>
<dbReference type="AlphaFoldDB" id="A0A2A5R115"/>
<feature type="domain" description="HTH hxlR-type" evidence="4">
    <location>
        <begin position="1"/>
        <end position="91"/>
    </location>
</feature>
<protein>
    <submittedName>
        <fullName evidence="5">Transcriptional regulator</fullName>
    </submittedName>
</protein>
<gene>
    <name evidence="5" type="ORF">CP557_16735</name>
</gene>
<dbReference type="PANTHER" id="PTHR33204:SF18">
    <property type="entry name" value="TRANSCRIPTIONAL REGULATORY PROTEIN"/>
    <property type="match status" value="1"/>
</dbReference>
<evidence type="ECO:0000256" key="3">
    <source>
        <dbReference type="ARBA" id="ARBA00023163"/>
    </source>
</evidence>
<evidence type="ECO:0000259" key="4">
    <source>
        <dbReference type="PROSITE" id="PS51118"/>
    </source>
</evidence>
<evidence type="ECO:0000313" key="6">
    <source>
        <dbReference type="Proteomes" id="UP000219689"/>
    </source>
</evidence>
<sequence length="91" mass="10256">MELLSRRYAMQLICVVGAIGPARYGEIDGAFEDVSSSTLSSRLDDLVDAGYLSRTQYAEIPPRVEYDLTDDGDELCRRLQPLLEWAADREQ</sequence>
<keyword evidence="3" id="KW-0804">Transcription</keyword>
<dbReference type="Gene3D" id="1.10.10.10">
    <property type="entry name" value="Winged helix-like DNA-binding domain superfamily/Winged helix DNA-binding domain"/>
    <property type="match status" value="1"/>
</dbReference>
<dbReference type="OrthoDB" id="10490at2157"/>
<proteinExistence type="predicted"/>
<dbReference type="PANTHER" id="PTHR33204">
    <property type="entry name" value="TRANSCRIPTIONAL REGULATOR, MARR FAMILY"/>
    <property type="match status" value="1"/>
</dbReference>
<dbReference type="EMBL" id="NXNI01000001">
    <property type="protein sequence ID" value="PCR92775.1"/>
    <property type="molecule type" value="Genomic_DNA"/>
</dbReference>
<dbReference type="SUPFAM" id="SSF46785">
    <property type="entry name" value="Winged helix' DNA-binding domain"/>
    <property type="match status" value="1"/>
</dbReference>
<evidence type="ECO:0000313" key="5">
    <source>
        <dbReference type="EMBL" id="PCR92775.1"/>
    </source>
</evidence>
<dbReference type="Pfam" id="PF01638">
    <property type="entry name" value="HxlR"/>
    <property type="match status" value="1"/>
</dbReference>
<keyword evidence="6" id="KW-1185">Reference proteome</keyword>
<dbReference type="Proteomes" id="UP000219689">
    <property type="component" value="Unassembled WGS sequence"/>
</dbReference>
<name>A0A2A5R115_9EURY</name>
<keyword evidence="1" id="KW-0805">Transcription regulation</keyword>
<reference evidence="5 6" key="1">
    <citation type="submission" date="2017-09" db="EMBL/GenBank/DDBJ databases">
        <title>Genome sequences of Natrinema ejinorence JCM 13890T.</title>
        <authorList>
            <person name="Roh S.W."/>
            <person name="Kim Y.B."/>
            <person name="Kim J.Y."/>
        </authorList>
    </citation>
    <scope>NUCLEOTIDE SEQUENCE [LARGE SCALE GENOMIC DNA]</scope>
    <source>
        <strain evidence="5 6">JCM 13890</strain>
    </source>
</reference>
<dbReference type="InterPro" id="IPR002577">
    <property type="entry name" value="HTH_HxlR"/>
</dbReference>
<comment type="caution">
    <text evidence="5">The sequence shown here is derived from an EMBL/GenBank/DDBJ whole genome shotgun (WGS) entry which is preliminary data.</text>
</comment>
<organism evidence="5 6">
    <name type="scientific">Natrinema ejinorense</name>
    <dbReference type="NCBI Taxonomy" id="373386"/>
    <lineage>
        <taxon>Archaea</taxon>
        <taxon>Methanobacteriati</taxon>
        <taxon>Methanobacteriota</taxon>
        <taxon>Stenosarchaea group</taxon>
        <taxon>Halobacteria</taxon>
        <taxon>Halobacteriales</taxon>
        <taxon>Natrialbaceae</taxon>
        <taxon>Natrinema</taxon>
    </lineage>
</organism>
<dbReference type="GO" id="GO:0003677">
    <property type="term" value="F:DNA binding"/>
    <property type="evidence" value="ECO:0007669"/>
    <property type="project" value="UniProtKB-KW"/>
</dbReference>